<evidence type="ECO:0000313" key="2">
    <source>
        <dbReference type="EMBL" id="QSZ33574.1"/>
    </source>
</evidence>
<feature type="transmembrane region" description="Helical" evidence="1">
    <location>
        <begin position="40"/>
        <end position="61"/>
    </location>
</feature>
<evidence type="ECO:0000313" key="3">
    <source>
        <dbReference type="Proteomes" id="UP000672032"/>
    </source>
</evidence>
<name>A0A8A3PEU7_9HELO</name>
<dbReference type="AlphaFoldDB" id="A0A8A3PEU7"/>
<dbReference type="Proteomes" id="UP000672032">
    <property type="component" value="Chromosome 4"/>
</dbReference>
<accession>A0A8A3PEU7</accession>
<organism evidence="2 3">
    <name type="scientific">Monilinia vaccinii-corymbosi</name>
    <dbReference type="NCBI Taxonomy" id="61207"/>
    <lineage>
        <taxon>Eukaryota</taxon>
        <taxon>Fungi</taxon>
        <taxon>Dikarya</taxon>
        <taxon>Ascomycota</taxon>
        <taxon>Pezizomycotina</taxon>
        <taxon>Leotiomycetes</taxon>
        <taxon>Helotiales</taxon>
        <taxon>Sclerotiniaceae</taxon>
        <taxon>Monilinia</taxon>
    </lineage>
</organism>
<sequence>MINGNGSSSLTLDDELSGPGLLRIGRFKFRAKTDNLPQDWWIASTAFPLIAATIGPLANVLSISALVTKWRANLPDDGQLPSGSDENGVGIPDPEWWEISTEFMNVADFKRKGDYSKCHFSCMRVRRELFLAIELYAQG</sequence>
<dbReference type="EMBL" id="CP063408">
    <property type="protein sequence ID" value="QSZ33574.1"/>
    <property type="molecule type" value="Genomic_DNA"/>
</dbReference>
<dbReference type="OrthoDB" id="297496at2759"/>
<keyword evidence="1" id="KW-1133">Transmembrane helix</keyword>
<evidence type="ECO:0000256" key="1">
    <source>
        <dbReference type="SAM" id="Phobius"/>
    </source>
</evidence>
<proteinExistence type="predicted"/>
<protein>
    <submittedName>
        <fullName evidence="2">Uncharacterized protein</fullName>
    </submittedName>
</protein>
<keyword evidence="3" id="KW-1185">Reference proteome</keyword>
<reference evidence="2" key="1">
    <citation type="submission" date="2020-10" db="EMBL/GenBank/DDBJ databases">
        <title>Genome Sequence of Monilinia vaccinii-corymbosi Sheds Light on Mummy Berry Disease Infection of Blueberry and Mating Type.</title>
        <authorList>
            <person name="Yow A.G."/>
            <person name="Zhang Y."/>
            <person name="Bansal K."/>
            <person name="Eacker S.M."/>
            <person name="Sullivan S."/>
            <person name="Liachko I."/>
            <person name="Cubeta M.A."/>
            <person name="Rollins J.A."/>
            <person name="Ashrafi H."/>
        </authorList>
    </citation>
    <scope>NUCLEOTIDE SEQUENCE</scope>
    <source>
        <strain evidence="2">RL-1</strain>
    </source>
</reference>
<keyword evidence="1" id="KW-0812">Transmembrane</keyword>
<keyword evidence="1" id="KW-0472">Membrane</keyword>
<gene>
    <name evidence="2" type="ORF">DSL72_005142</name>
</gene>